<feature type="transmembrane region" description="Helical" evidence="1">
    <location>
        <begin position="52"/>
        <end position="69"/>
    </location>
</feature>
<keyword evidence="1" id="KW-0812">Transmembrane</keyword>
<dbReference type="RefSeq" id="WP_138215343.1">
    <property type="nucleotide sequence ID" value="NZ_VASG01000005.1"/>
</dbReference>
<proteinExistence type="predicted"/>
<reference evidence="2 3" key="1">
    <citation type="submission" date="2019-05" db="EMBL/GenBank/DDBJ databases">
        <authorList>
            <person name="Moore K."/>
            <person name="O'Neill P."/>
            <person name="Farbos A."/>
            <person name="Studholme D.J."/>
        </authorList>
    </citation>
    <scope>NUCLEOTIDE SEQUENCE [LARGE SCALE GENOMIC DNA]</scope>
    <source>
        <strain evidence="2 3">DSM 9128</strain>
    </source>
</reference>
<organism evidence="2 3">
    <name type="scientific">Pseudomonas nitroreducens</name>
    <dbReference type="NCBI Taxonomy" id="46680"/>
    <lineage>
        <taxon>Bacteria</taxon>
        <taxon>Pseudomonadati</taxon>
        <taxon>Pseudomonadota</taxon>
        <taxon>Gammaproteobacteria</taxon>
        <taxon>Pseudomonadales</taxon>
        <taxon>Pseudomonadaceae</taxon>
        <taxon>Pseudomonas</taxon>
    </lineage>
</organism>
<name>A0A5R9A1J7_PSENT</name>
<keyword evidence="1" id="KW-1133">Transmembrane helix</keyword>
<dbReference type="Proteomes" id="UP000307510">
    <property type="component" value="Unassembled WGS sequence"/>
</dbReference>
<evidence type="ECO:0000313" key="2">
    <source>
        <dbReference type="EMBL" id="TLP72559.1"/>
    </source>
</evidence>
<evidence type="ECO:0000256" key="1">
    <source>
        <dbReference type="SAM" id="Phobius"/>
    </source>
</evidence>
<dbReference type="AlphaFoldDB" id="A0A5R9A1J7"/>
<gene>
    <name evidence="2" type="ORF">FEA48_20065</name>
</gene>
<keyword evidence="1" id="KW-0472">Membrane</keyword>
<evidence type="ECO:0000313" key="3">
    <source>
        <dbReference type="Proteomes" id="UP000307510"/>
    </source>
</evidence>
<accession>A0A5R9A1J7</accession>
<reference evidence="3" key="2">
    <citation type="submission" date="2019-06" db="EMBL/GenBank/DDBJ databases">
        <title>AzeR, a transcriptional regulator that responds to azelaic acid in Pseudomonas nitroreducens.</title>
        <authorList>
            <person name="Bez C."/>
            <person name="Javvadi S.G."/>
            <person name="Bertani I."/>
            <person name="Devescovi G."/>
            <person name="Studholme D.J."/>
            <person name="Geller A."/>
            <person name="Levy A."/>
            <person name="Venturi V."/>
        </authorList>
    </citation>
    <scope>NUCLEOTIDE SEQUENCE [LARGE SCALE GENOMIC DNA]</scope>
    <source>
        <strain evidence="3">DSM 9128</strain>
    </source>
</reference>
<protein>
    <submittedName>
        <fullName evidence="2">Uncharacterized protein</fullName>
    </submittedName>
</protein>
<comment type="caution">
    <text evidence="2">The sequence shown here is derived from an EMBL/GenBank/DDBJ whole genome shotgun (WGS) entry which is preliminary data.</text>
</comment>
<sequence>MNFLACDGNWAVSADGSAICTGTLHVVTSEEMQSEFGSALTWDQVAELRGEVLALFCIAFGFLVLKRLLK</sequence>
<dbReference type="EMBL" id="VASG01000005">
    <property type="protein sequence ID" value="TLP72559.1"/>
    <property type="molecule type" value="Genomic_DNA"/>
</dbReference>